<keyword evidence="2" id="KW-0732">Signal</keyword>
<sequence>MGTARIVVWLQAILVISLFLLQIPFLPCTLAAGSGGNSIEPLLMMRRETHHEGHIDLFAASKPARRPKPRRGPQPSHSLLQVVYGTE</sequence>
<keyword evidence="4" id="KW-1185">Reference proteome</keyword>
<accession>A0A0D9VDR6</accession>
<evidence type="ECO:0000256" key="2">
    <source>
        <dbReference type="SAM" id="SignalP"/>
    </source>
</evidence>
<dbReference type="EnsemblPlants" id="LPERR02G07470.1">
    <property type="protein sequence ID" value="LPERR02G07470.1"/>
    <property type="gene ID" value="LPERR02G07470"/>
</dbReference>
<dbReference type="HOGENOM" id="CLU_2486613_0_0_1"/>
<reference evidence="4" key="2">
    <citation type="submission" date="2013-12" db="EMBL/GenBank/DDBJ databases">
        <authorList>
            <person name="Yu Y."/>
            <person name="Lee S."/>
            <person name="de Baynast K."/>
            <person name="Wissotski M."/>
            <person name="Liu L."/>
            <person name="Talag J."/>
            <person name="Goicoechea J."/>
            <person name="Angelova A."/>
            <person name="Jetty R."/>
            <person name="Kudrna D."/>
            <person name="Golser W."/>
            <person name="Rivera L."/>
            <person name="Zhang J."/>
            <person name="Wing R."/>
        </authorList>
    </citation>
    <scope>NUCLEOTIDE SEQUENCE</scope>
</reference>
<proteinExistence type="predicted"/>
<dbReference type="AlphaFoldDB" id="A0A0D9VDR6"/>
<reference evidence="3 4" key="1">
    <citation type="submission" date="2012-08" db="EMBL/GenBank/DDBJ databases">
        <title>Oryza genome evolution.</title>
        <authorList>
            <person name="Wing R.A."/>
        </authorList>
    </citation>
    <scope>NUCLEOTIDE SEQUENCE</scope>
</reference>
<reference evidence="3" key="3">
    <citation type="submission" date="2015-04" db="UniProtKB">
        <authorList>
            <consortium name="EnsemblPlants"/>
        </authorList>
    </citation>
    <scope>IDENTIFICATION</scope>
</reference>
<organism evidence="3 4">
    <name type="scientific">Leersia perrieri</name>
    <dbReference type="NCBI Taxonomy" id="77586"/>
    <lineage>
        <taxon>Eukaryota</taxon>
        <taxon>Viridiplantae</taxon>
        <taxon>Streptophyta</taxon>
        <taxon>Embryophyta</taxon>
        <taxon>Tracheophyta</taxon>
        <taxon>Spermatophyta</taxon>
        <taxon>Magnoliopsida</taxon>
        <taxon>Liliopsida</taxon>
        <taxon>Poales</taxon>
        <taxon>Poaceae</taxon>
        <taxon>BOP clade</taxon>
        <taxon>Oryzoideae</taxon>
        <taxon>Oryzeae</taxon>
        <taxon>Oryzinae</taxon>
        <taxon>Leersia</taxon>
    </lineage>
</organism>
<feature type="signal peptide" evidence="2">
    <location>
        <begin position="1"/>
        <end position="31"/>
    </location>
</feature>
<evidence type="ECO:0000313" key="4">
    <source>
        <dbReference type="Proteomes" id="UP000032180"/>
    </source>
</evidence>
<dbReference type="Gramene" id="LPERR02G07470.1">
    <property type="protein sequence ID" value="LPERR02G07470.1"/>
    <property type="gene ID" value="LPERR02G07470"/>
</dbReference>
<evidence type="ECO:0000256" key="1">
    <source>
        <dbReference type="SAM" id="MobiDB-lite"/>
    </source>
</evidence>
<evidence type="ECO:0000313" key="3">
    <source>
        <dbReference type="EnsemblPlants" id="LPERR02G07470.1"/>
    </source>
</evidence>
<name>A0A0D9VDR6_9ORYZ</name>
<evidence type="ECO:0008006" key="5">
    <source>
        <dbReference type="Google" id="ProtNLM"/>
    </source>
</evidence>
<protein>
    <recommendedName>
        <fullName evidence="5">Secreted protein</fullName>
    </recommendedName>
</protein>
<dbReference type="Proteomes" id="UP000032180">
    <property type="component" value="Chromosome 2"/>
</dbReference>
<feature type="chain" id="PRO_5002347536" description="Secreted protein" evidence="2">
    <location>
        <begin position="32"/>
        <end position="87"/>
    </location>
</feature>
<feature type="region of interest" description="Disordered" evidence="1">
    <location>
        <begin position="56"/>
        <end position="78"/>
    </location>
</feature>